<comment type="caution">
    <text evidence="2">The sequence shown here is derived from an EMBL/GenBank/DDBJ whole genome shotgun (WGS) entry which is preliminary data.</text>
</comment>
<sequence>MTDPATLLDPINRLSSANANLRWLQLNGAVSPISDVDLTHIANALRNLELLQLANVWRVRGDLTQFTNLTELYLSLRSQPTADESLIVQLLRAFPHKGQIRGLGVAGARESKTWVLEPSLLLQFDNLRKFYIDASYWSEAICNTLPQLPYLQCLSLFLEQYKGSVIRELVHRCAKLTCLAISTETLFRIKLVQGRRKLASAPAIDRGLGDYADGWGLTGLGASGAMDAMDVTAGGASADDVEVAEHNDHAISDPSLHVANSSTSTTSGTSHLSIGSSMPVAVPGSSTNSPPPSQSPIGIGNGTDSSPSHGSGSPSGSGTQSSDASVDSGREVDWAQEAAGIVEGLREHRQVRVVFDGRSDRLFETLIRTRR</sequence>
<evidence type="ECO:0000313" key="3">
    <source>
        <dbReference type="Proteomes" id="UP001212841"/>
    </source>
</evidence>
<feature type="region of interest" description="Disordered" evidence="1">
    <location>
        <begin position="250"/>
        <end position="332"/>
    </location>
</feature>
<protein>
    <submittedName>
        <fullName evidence="2">Uncharacterized protein</fullName>
    </submittedName>
</protein>
<dbReference type="EMBL" id="JADGJD010000040">
    <property type="protein sequence ID" value="KAJ3056252.1"/>
    <property type="molecule type" value="Genomic_DNA"/>
</dbReference>
<dbReference type="AlphaFoldDB" id="A0AAD5SLF4"/>
<proteinExistence type="predicted"/>
<dbReference type="SUPFAM" id="SSF52047">
    <property type="entry name" value="RNI-like"/>
    <property type="match status" value="1"/>
</dbReference>
<accession>A0AAD5SLF4</accession>
<reference evidence="2" key="1">
    <citation type="submission" date="2020-05" db="EMBL/GenBank/DDBJ databases">
        <title>Phylogenomic resolution of chytrid fungi.</title>
        <authorList>
            <person name="Stajich J.E."/>
            <person name="Amses K."/>
            <person name="Simmons R."/>
            <person name="Seto K."/>
            <person name="Myers J."/>
            <person name="Bonds A."/>
            <person name="Quandt C.A."/>
            <person name="Barry K."/>
            <person name="Liu P."/>
            <person name="Grigoriev I."/>
            <person name="Longcore J.E."/>
            <person name="James T.Y."/>
        </authorList>
    </citation>
    <scope>NUCLEOTIDE SEQUENCE</scope>
    <source>
        <strain evidence="2">JEL0318</strain>
    </source>
</reference>
<gene>
    <name evidence="2" type="ORF">HK097_007614</name>
</gene>
<evidence type="ECO:0000256" key="1">
    <source>
        <dbReference type="SAM" id="MobiDB-lite"/>
    </source>
</evidence>
<dbReference type="Proteomes" id="UP001212841">
    <property type="component" value="Unassembled WGS sequence"/>
</dbReference>
<evidence type="ECO:0000313" key="2">
    <source>
        <dbReference type="EMBL" id="KAJ3056252.1"/>
    </source>
</evidence>
<dbReference type="InterPro" id="IPR032675">
    <property type="entry name" value="LRR_dom_sf"/>
</dbReference>
<organism evidence="2 3">
    <name type="scientific">Rhizophlyctis rosea</name>
    <dbReference type="NCBI Taxonomy" id="64517"/>
    <lineage>
        <taxon>Eukaryota</taxon>
        <taxon>Fungi</taxon>
        <taxon>Fungi incertae sedis</taxon>
        <taxon>Chytridiomycota</taxon>
        <taxon>Chytridiomycota incertae sedis</taxon>
        <taxon>Chytridiomycetes</taxon>
        <taxon>Rhizophlyctidales</taxon>
        <taxon>Rhizophlyctidaceae</taxon>
        <taxon>Rhizophlyctis</taxon>
    </lineage>
</organism>
<keyword evidence="3" id="KW-1185">Reference proteome</keyword>
<feature type="compositionally biased region" description="Low complexity" evidence="1">
    <location>
        <begin position="302"/>
        <end position="325"/>
    </location>
</feature>
<feature type="compositionally biased region" description="Low complexity" evidence="1">
    <location>
        <begin position="261"/>
        <end position="288"/>
    </location>
</feature>
<dbReference type="Gene3D" id="3.80.10.10">
    <property type="entry name" value="Ribonuclease Inhibitor"/>
    <property type="match status" value="1"/>
</dbReference>
<name>A0AAD5SLF4_9FUNG</name>